<keyword evidence="3" id="KW-1185">Reference proteome</keyword>
<proteinExistence type="predicted"/>
<keyword evidence="1" id="KW-0472">Membrane</keyword>
<evidence type="ECO:0000313" key="2">
    <source>
        <dbReference type="EMBL" id="XAT63131.1"/>
    </source>
</evidence>
<reference evidence="2 3" key="1">
    <citation type="submission" date="2021-11" db="EMBL/GenBank/DDBJ databases">
        <title>Whole genome of Geoglobus acetivorans.</title>
        <authorList>
            <person name="Liu D."/>
        </authorList>
    </citation>
    <scope>NUCLEOTIDE SEQUENCE [LARGE SCALE GENOMIC DNA]</scope>
    <source>
        <strain evidence="2 3">SBH6</strain>
    </source>
</reference>
<name>A0ABZ3H3G9_GEOAI</name>
<feature type="transmembrane region" description="Helical" evidence="1">
    <location>
        <begin position="93"/>
        <end position="115"/>
    </location>
</feature>
<protein>
    <submittedName>
        <fullName evidence="2">Uncharacterized protein</fullName>
    </submittedName>
</protein>
<accession>A0ABZ3H3G9</accession>
<feature type="transmembrane region" description="Helical" evidence="1">
    <location>
        <begin position="46"/>
        <end position="64"/>
    </location>
</feature>
<sequence>MTLKCPDCGADLPAWAKIVPLFGRARFIECPNCGVLIGVKIRHEGLHRYVVAVLLLILTGWVFLLEISRNPVLLADRVQIQNYVEQLSNPEKYTLPFILAILILWYSARFGSYTLEITNSSAEKRRISFILLLLLFVPAAVFVTAVGLYIYLAEGENWFTGLVVLLDAVIIIGLKREREKMKKLKQNHS</sequence>
<dbReference type="EMBL" id="CP087714">
    <property type="protein sequence ID" value="XAT63131.1"/>
    <property type="molecule type" value="Genomic_DNA"/>
</dbReference>
<keyword evidence="1" id="KW-0812">Transmembrane</keyword>
<keyword evidence="1" id="KW-1133">Transmembrane helix</keyword>
<evidence type="ECO:0000313" key="3">
    <source>
        <dbReference type="Proteomes" id="UP001492541"/>
    </source>
</evidence>
<organism evidence="2 3">
    <name type="scientific">Geoglobus acetivorans</name>
    <dbReference type="NCBI Taxonomy" id="565033"/>
    <lineage>
        <taxon>Archaea</taxon>
        <taxon>Methanobacteriati</taxon>
        <taxon>Methanobacteriota</taxon>
        <taxon>Archaeoglobi</taxon>
        <taxon>Archaeoglobales</taxon>
        <taxon>Archaeoglobaceae</taxon>
        <taxon>Geoglobus</taxon>
    </lineage>
</organism>
<feature type="transmembrane region" description="Helical" evidence="1">
    <location>
        <begin position="127"/>
        <end position="152"/>
    </location>
</feature>
<dbReference type="Proteomes" id="UP001492541">
    <property type="component" value="Chromosome"/>
</dbReference>
<evidence type="ECO:0000256" key="1">
    <source>
        <dbReference type="SAM" id="Phobius"/>
    </source>
</evidence>
<feature type="transmembrane region" description="Helical" evidence="1">
    <location>
        <begin position="158"/>
        <end position="174"/>
    </location>
</feature>
<dbReference type="GeneID" id="90449556"/>
<gene>
    <name evidence="2" type="ORF">LPQ35_07665</name>
</gene>
<dbReference type="RefSeq" id="WP_193808452.1">
    <property type="nucleotide sequence ID" value="NZ_CP087714.1"/>
</dbReference>